<dbReference type="RefSeq" id="WP_378021287.1">
    <property type="nucleotide sequence ID" value="NZ_JBHSKG010000005.1"/>
</dbReference>
<comment type="caution">
    <text evidence="2">The sequence shown here is derived from an EMBL/GenBank/DDBJ whole genome shotgun (WGS) entry which is preliminary data.</text>
</comment>
<evidence type="ECO:0000256" key="1">
    <source>
        <dbReference type="SAM" id="Phobius"/>
    </source>
</evidence>
<dbReference type="InterPro" id="IPR011990">
    <property type="entry name" value="TPR-like_helical_dom_sf"/>
</dbReference>
<keyword evidence="1" id="KW-0472">Membrane</keyword>
<dbReference type="Gene3D" id="1.25.40.10">
    <property type="entry name" value="Tetratricopeptide repeat domain"/>
    <property type="match status" value="1"/>
</dbReference>
<evidence type="ECO:0000313" key="3">
    <source>
        <dbReference type="Proteomes" id="UP001596175"/>
    </source>
</evidence>
<keyword evidence="1" id="KW-0812">Transmembrane</keyword>
<dbReference type="Proteomes" id="UP001596175">
    <property type="component" value="Unassembled WGS sequence"/>
</dbReference>
<sequence>MALPRPGRWIVATIALGAVALVVLYLPELAVLLKRPALGAPGVPVRVRQVMSAVLGVVALVAMRRALYDRLARRPGPVEIQSFTGELLGDGVHRTEDVLSEFRRLLTRMSLSAPEPVPNAPASDGVLDDVRTAFEGQRSPVQSAVHLLVSLIRIKNAYRVSVQLRTREGAGRCGISVHVVRLPSGHGEVRTVWDDTWNRAAERAAHVVGAFVIPRSRLSRRAPWRAWHGLEMPYELFHHSQKASNYVRERRYEYALGSLHDALDLDPQNPYLRIDLGHVQVQLGLYMDAAATFADVVAVQSWYDRRLWRRLRRLLNDDTTGPPPAWIQRDPNGREALLISRYRLVAQLAAAEQLVGQWYRAPADDDAVFHSKRDAEREALRRRLWIWLRSYAHRYVDESEILSEEQRNDREFVNALSQPPGKVVKGQLVWSEERFRHFLQFVAREEVESLVDDYRWSRGRRIPGMSVPQTGLSLMRIWAQLYVRVAEEAYYSGGERTKLAIDAHGLDLQISRYLALKPGWARGWNEYYNAACVVAVALRCHLGDDQLERKRVEQELAMHAVRHLERAVRSTDSGYVARYAQWLATGDPDLNPLRSTEQFIDFLDRYLPNVDPRAPRPAQGLLELVMSLHALRTLASFCRVRAEFWKSYESTWPGDASFPTVELEREEEVVRLAREYTLQHRHWQTRLELVQKADQFARTHRIKPVRGEFPRFQDDPVVREVTTAAGGDRFEAWREAVRTLRWNTWRELVKRFDQRPTGSLPLPGRELHRYWSNLETYIEAQLGRPDETAERWFGPG</sequence>
<dbReference type="SUPFAM" id="SSF48452">
    <property type="entry name" value="TPR-like"/>
    <property type="match status" value="1"/>
</dbReference>
<protein>
    <submittedName>
        <fullName evidence="2">Tetratricopeptide repeat protein</fullName>
    </submittedName>
</protein>
<keyword evidence="3" id="KW-1185">Reference proteome</keyword>
<reference evidence="3" key="1">
    <citation type="journal article" date="2019" name="Int. J. Syst. Evol. Microbiol.">
        <title>The Global Catalogue of Microorganisms (GCM) 10K type strain sequencing project: providing services to taxonomists for standard genome sequencing and annotation.</title>
        <authorList>
            <consortium name="The Broad Institute Genomics Platform"/>
            <consortium name="The Broad Institute Genome Sequencing Center for Infectious Disease"/>
            <person name="Wu L."/>
            <person name="Ma J."/>
        </authorList>
    </citation>
    <scope>NUCLEOTIDE SEQUENCE [LARGE SCALE GENOMIC DNA]</scope>
    <source>
        <strain evidence="3">XZYJ18</strain>
    </source>
</reference>
<gene>
    <name evidence="2" type="ORF">ACFPK1_12725</name>
</gene>
<name>A0ABV9ZCH9_9PSEU</name>
<proteinExistence type="predicted"/>
<evidence type="ECO:0000313" key="2">
    <source>
        <dbReference type="EMBL" id="MFC5139099.1"/>
    </source>
</evidence>
<accession>A0ABV9ZCH9</accession>
<feature type="transmembrane region" description="Helical" evidence="1">
    <location>
        <begin position="9"/>
        <end position="27"/>
    </location>
</feature>
<organism evidence="2 3">
    <name type="scientific">Actinomycetospora rhizophila</name>
    <dbReference type="NCBI Taxonomy" id="1416876"/>
    <lineage>
        <taxon>Bacteria</taxon>
        <taxon>Bacillati</taxon>
        <taxon>Actinomycetota</taxon>
        <taxon>Actinomycetes</taxon>
        <taxon>Pseudonocardiales</taxon>
        <taxon>Pseudonocardiaceae</taxon>
        <taxon>Actinomycetospora</taxon>
    </lineage>
</organism>
<dbReference type="EMBL" id="JBHSKG010000005">
    <property type="protein sequence ID" value="MFC5139099.1"/>
    <property type="molecule type" value="Genomic_DNA"/>
</dbReference>
<keyword evidence="1" id="KW-1133">Transmembrane helix</keyword>